<reference evidence="3" key="1">
    <citation type="journal article" date="2019" name="Int. J. Syst. Evol. Microbiol.">
        <title>The Global Catalogue of Microorganisms (GCM) 10K type strain sequencing project: providing services to taxonomists for standard genome sequencing and annotation.</title>
        <authorList>
            <consortium name="The Broad Institute Genomics Platform"/>
            <consortium name="The Broad Institute Genome Sequencing Center for Infectious Disease"/>
            <person name="Wu L."/>
            <person name="Ma J."/>
        </authorList>
    </citation>
    <scope>NUCLEOTIDE SEQUENCE [LARGE SCALE GENOMIC DNA]</scope>
    <source>
        <strain evidence="3">CCM 7855</strain>
    </source>
</reference>
<evidence type="ECO:0000259" key="1">
    <source>
        <dbReference type="PROSITE" id="PS50943"/>
    </source>
</evidence>
<name>A0ABQ1V4P6_9NOCA</name>
<dbReference type="CDD" id="cd00093">
    <property type="entry name" value="HTH_XRE"/>
    <property type="match status" value="1"/>
</dbReference>
<evidence type="ECO:0000313" key="3">
    <source>
        <dbReference type="Proteomes" id="UP000632454"/>
    </source>
</evidence>
<sequence>MATRYKRRPKGTWMKLRSPQLLRAFVGPESDKKMSGRQLARFVDVHPSFINHLTAGRSSSCTPKVADRIASALGVPTDVLFEERLTSSERQSAQPKTAA</sequence>
<evidence type="ECO:0000313" key="2">
    <source>
        <dbReference type="EMBL" id="GGF38785.1"/>
    </source>
</evidence>
<accession>A0ABQ1V4P6</accession>
<dbReference type="SUPFAM" id="SSF47413">
    <property type="entry name" value="lambda repressor-like DNA-binding domains"/>
    <property type="match status" value="1"/>
</dbReference>
<feature type="domain" description="HTH cro/C1-type" evidence="1">
    <location>
        <begin position="32"/>
        <end position="80"/>
    </location>
</feature>
<keyword evidence="3" id="KW-1185">Reference proteome</keyword>
<proteinExistence type="predicted"/>
<dbReference type="EMBL" id="BMCS01000003">
    <property type="protein sequence ID" value="GGF38785.1"/>
    <property type="molecule type" value="Genomic_DNA"/>
</dbReference>
<comment type="caution">
    <text evidence="2">The sequence shown here is derived from an EMBL/GenBank/DDBJ whole genome shotgun (WGS) entry which is preliminary data.</text>
</comment>
<dbReference type="InterPro" id="IPR001387">
    <property type="entry name" value="Cro/C1-type_HTH"/>
</dbReference>
<dbReference type="Gene3D" id="1.10.260.40">
    <property type="entry name" value="lambda repressor-like DNA-binding domains"/>
    <property type="match status" value="1"/>
</dbReference>
<protein>
    <recommendedName>
        <fullName evidence="1">HTH cro/C1-type domain-containing protein</fullName>
    </recommendedName>
</protein>
<organism evidence="2 3">
    <name type="scientific">Williamsia phyllosphaerae</name>
    <dbReference type="NCBI Taxonomy" id="885042"/>
    <lineage>
        <taxon>Bacteria</taxon>
        <taxon>Bacillati</taxon>
        <taxon>Actinomycetota</taxon>
        <taxon>Actinomycetes</taxon>
        <taxon>Mycobacteriales</taxon>
        <taxon>Nocardiaceae</taxon>
        <taxon>Williamsia</taxon>
    </lineage>
</organism>
<gene>
    <name evidence="2" type="ORF">GCM10007298_38110</name>
</gene>
<dbReference type="Pfam" id="PF01381">
    <property type="entry name" value="HTH_3"/>
    <property type="match status" value="1"/>
</dbReference>
<dbReference type="Proteomes" id="UP000632454">
    <property type="component" value="Unassembled WGS sequence"/>
</dbReference>
<dbReference type="InterPro" id="IPR010982">
    <property type="entry name" value="Lambda_DNA-bd_dom_sf"/>
</dbReference>
<dbReference type="PROSITE" id="PS50943">
    <property type="entry name" value="HTH_CROC1"/>
    <property type="match status" value="1"/>
</dbReference>